<evidence type="ECO:0000313" key="8">
    <source>
        <dbReference type="Proteomes" id="UP000813068"/>
    </source>
</evidence>
<evidence type="ECO:0000259" key="6">
    <source>
        <dbReference type="PROSITE" id="PS50112"/>
    </source>
</evidence>
<comment type="caution">
    <text evidence="7">The sequence shown here is derived from an EMBL/GenBank/DDBJ whole genome shotgun (WGS) entry which is preliminary data.</text>
</comment>
<dbReference type="CDD" id="cd06170">
    <property type="entry name" value="LuxR_C_like"/>
    <property type="match status" value="1"/>
</dbReference>
<evidence type="ECO:0000259" key="5">
    <source>
        <dbReference type="PROSITE" id="PS50043"/>
    </source>
</evidence>
<dbReference type="PANTHER" id="PTHR44688:SF16">
    <property type="entry name" value="DNA-BINDING TRANSCRIPTIONAL ACTIVATOR DEVR_DOSR"/>
    <property type="match status" value="1"/>
</dbReference>
<evidence type="ECO:0000313" key="7">
    <source>
        <dbReference type="EMBL" id="MBV2133703.1"/>
    </source>
</evidence>
<keyword evidence="8" id="KW-1185">Reference proteome</keyword>
<gene>
    <name evidence="7" type="ORF">KRX52_13025</name>
</gene>
<dbReference type="PROSITE" id="PS00622">
    <property type="entry name" value="HTH_LUXR_1"/>
    <property type="match status" value="1"/>
</dbReference>
<feature type="region of interest" description="Disordered" evidence="4">
    <location>
        <begin position="25"/>
        <end position="58"/>
    </location>
</feature>
<evidence type="ECO:0000256" key="2">
    <source>
        <dbReference type="ARBA" id="ARBA00023125"/>
    </source>
</evidence>
<proteinExistence type="predicted"/>
<name>A0ABS6MY24_9GAMM</name>
<dbReference type="EMBL" id="JAHRGL010000032">
    <property type="protein sequence ID" value="MBV2133703.1"/>
    <property type="molecule type" value="Genomic_DNA"/>
</dbReference>
<keyword evidence="1" id="KW-0805">Transcription regulation</keyword>
<dbReference type="PROSITE" id="PS50043">
    <property type="entry name" value="HTH_LUXR_2"/>
    <property type="match status" value="1"/>
</dbReference>
<feature type="region of interest" description="Disordered" evidence="4">
    <location>
        <begin position="110"/>
        <end position="138"/>
    </location>
</feature>
<dbReference type="InterPro" id="IPR000792">
    <property type="entry name" value="Tscrpt_reg_LuxR_C"/>
</dbReference>
<keyword evidence="3" id="KW-0804">Transcription</keyword>
<dbReference type="NCBIfam" id="TIGR00229">
    <property type="entry name" value="sensory_box"/>
    <property type="match status" value="1"/>
</dbReference>
<evidence type="ECO:0000256" key="1">
    <source>
        <dbReference type="ARBA" id="ARBA00023015"/>
    </source>
</evidence>
<dbReference type="Proteomes" id="UP000813068">
    <property type="component" value="Unassembled WGS sequence"/>
</dbReference>
<dbReference type="Pfam" id="PF00196">
    <property type="entry name" value="GerE"/>
    <property type="match status" value="1"/>
</dbReference>
<reference evidence="7 8" key="1">
    <citation type="submission" date="2021-06" db="EMBL/GenBank/DDBJ databases">
        <title>Differences between aerobic and microaerobic xylene degrading microbial communities.</title>
        <authorList>
            <person name="Banerjee S."/>
            <person name="Tancsics A."/>
        </authorList>
    </citation>
    <scope>NUCLEOTIDE SEQUENCE [LARGE SCALE GENOMIC DNA]</scope>
    <source>
        <strain evidence="7 8">MAP12</strain>
    </source>
</reference>
<sequence length="334" mass="36390">MMAMRVVMVFSQTVKVAVSWETKFPDGNEGTAAAAPRNSAGGDTPLGVGATRWAPRTGREGAGRLGVVQVAGVPATIRRGKDCLLRVVARDEKRHGTCCVCPRPFLRGRTHGASADHAHPPAGDRPMSDNPRLPPSEQCAGLTERERQTLALIAEGLSNKLIARQLGISDGTVKVHVRHLLCKLDLHSRLELAAWAHRASEQLQLPVPGMRSLPISPLDLGNLLDDLPLMIYRCRNDPHWSMAYVSAGCLELTGYSATQLLGSRRLSYNSLIHPADRHHVWQAVQRGLQEGRPFSIDYRLLCADGRERAVQERGCGIYGGSGEVLELEGVVMAR</sequence>
<dbReference type="PROSITE" id="PS50112">
    <property type="entry name" value="PAS"/>
    <property type="match status" value="1"/>
</dbReference>
<protein>
    <submittedName>
        <fullName evidence="7">LuxR C-terminal-related transcriptional regulator</fullName>
    </submittedName>
</protein>
<dbReference type="SMART" id="SM00421">
    <property type="entry name" value="HTH_LUXR"/>
    <property type="match status" value="1"/>
</dbReference>
<dbReference type="CDD" id="cd00130">
    <property type="entry name" value="PAS"/>
    <property type="match status" value="1"/>
</dbReference>
<dbReference type="InterPro" id="IPR013655">
    <property type="entry name" value="PAS_fold_3"/>
</dbReference>
<accession>A0ABS6MY24</accession>
<evidence type="ECO:0000256" key="4">
    <source>
        <dbReference type="SAM" id="MobiDB-lite"/>
    </source>
</evidence>
<evidence type="ECO:0000256" key="3">
    <source>
        <dbReference type="ARBA" id="ARBA00023163"/>
    </source>
</evidence>
<keyword evidence="2" id="KW-0238">DNA-binding</keyword>
<feature type="domain" description="HTH luxR-type" evidence="5">
    <location>
        <begin position="135"/>
        <end position="200"/>
    </location>
</feature>
<dbReference type="Pfam" id="PF08447">
    <property type="entry name" value="PAS_3"/>
    <property type="match status" value="1"/>
</dbReference>
<feature type="domain" description="PAS" evidence="6">
    <location>
        <begin position="216"/>
        <end position="291"/>
    </location>
</feature>
<dbReference type="PANTHER" id="PTHR44688">
    <property type="entry name" value="DNA-BINDING TRANSCRIPTIONAL ACTIVATOR DEVR_DOSR"/>
    <property type="match status" value="1"/>
</dbReference>
<dbReference type="InterPro" id="IPR000014">
    <property type="entry name" value="PAS"/>
</dbReference>
<organism evidence="7 8">
    <name type="scientific">Geopseudomonas aromaticivorans</name>
    <dbReference type="NCBI Taxonomy" id="2849492"/>
    <lineage>
        <taxon>Bacteria</taxon>
        <taxon>Pseudomonadati</taxon>
        <taxon>Pseudomonadota</taxon>
        <taxon>Gammaproteobacteria</taxon>
        <taxon>Pseudomonadales</taxon>
        <taxon>Pseudomonadaceae</taxon>
        <taxon>Geopseudomonas</taxon>
    </lineage>
</organism>
<dbReference type="SMART" id="SM00091">
    <property type="entry name" value="PAS"/>
    <property type="match status" value="1"/>
</dbReference>